<dbReference type="EMBL" id="BLSC01000427">
    <property type="protein sequence ID" value="GFP38229.1"/>
    <property type="molecule type" value="Genomic_DNA"/>
</dbReference>
<evidence type="ECO:0000313" key="2">
    <source>
        <dbReference type="Proteomes" id="UP000561271"/>
    </source>
</evidence>
<dbReference type="Proteomes" id="UP000561271">
    <property type="component" value="Unassembled WGS sequence"/>
</dbReference>
<dbReference type="AlphaFoldDB" id="A0A6V8Q0E2"/>
<organism evidence="1 2">
    <name type="scientific">Candidatus Hakubella thermalkaliphila</name>
    <dbReference type="NCBI Taxonomy" id="2754717"/>
    <lineage>
        <taxon>Bacteria</taxon>
        <taxon>Bacillati</taxon>
        <taxon>Actinomycetota</taxon>
        <taxon>Actinomycetota incertae sedis</taxon>
        <taxon>Candidatus Hakubellales</taxon>
        <taxon>Candidatus Hakubellaceae</taxon>
        <taxon>Candidatus Hakubella</taxon>
    </lineage>
</organism>
<evidence type="ECO:0000313" key="1">
    <source>
        <dbReference type="EMBL" id="GFP38229.1"/>
    </source>
</evidence>
<gene>
    <name evidence="1" type="ORF">HKBW3S44_01909</name>
</gene>
<sequence>QPECDCMPAADVPVVQDQGILISDDIVAIEQATIDMLLKAKPLPQSAADEIEEKTDDILFDLTKRPYRIQIEEAGRLGLGSRDYELIEI</sequence>
<feature type="non-terminal residue" evidence="1">
    <location>
        <position position="1"/>
    </location>
</feature>
<name>A0A6V8Q0E2_9ACTN</name>
<protein>
    <submittedName>
        <fullName evidence="1">Uncharacterized protein</fullName>
    </submittedName>
</protein>
<accession>A0A6V8Q0E2</accession>
<reference evidence="1 2" key="1">
    <citation type="journal article" date="2020" name="Front. Microbiol.">
        <title>Single-cell genomics of novel Actinobacteria with the Wood-Ljungdahl pathway discovered in a serpentinizing system.</title>
        <authorList>
            <person name="Merino N."/>
            <person name="Kawai M."/>
            <person name="Boyd E.S."/>
            <person name="Colman D.R."/>
            <person name="McGlynn S.E."/>
            <person name="Nealson K.H."/>
            <person name="Kurokawa K."/>
            <person name="Hongoh Y."/>
        </authorList>
    </citation>
    <scope>NUCLEOTIDE SEQUENCE [LARGE SCALE GENOMIC DNA]</scope>
    <source>
        <strain evidence="1 2">S44</strain>
    </source>
</reference>
<proteinExistence type="predicted"/>
<comment type="caution">
    <text evidence="1">The sequence shown here is derived from an EMBL/GenBank/DDBJ whole genome shotgun (WGS) entry which is preliminary data.</text>
</comment>